<dbReference type="Proteomes" id="UP001234178">
    <property type="component" value="Unassembled WGS sequence"/>
</dbReference>
<sequence>MDKLWAQQLEIDPVVLGTEECPTEVTKFLDNYPVQSKAMISPILKTTFRIRTYKHNQSSRCLSLFLLIQSTYLMCTAENTDGNEEGFL</sequence>
<name>A0ABR0AID5_9CRUS</name>
<protein>
    <submittedName>
        <fullName evidence="1">Uncharacterized protein</fullName>
    </submittedName>
</protein>
<evidence type="ECO:0000313" key="1">
    <source>
        <dbReference type="EMBL" id="KAK4024885.1"/>
    </source>
</evidence>
<accession>A0ABR0AID5</accession>
<keyword evidence="2" id="KW-1185">Reference proteome</keyword>
<evidence type="ECO:0000313" key="2">
    <source>
        <dbReference type="Proteomes" id="UP001234178"/>
    </source>
</evidence>
<gene>
    <name evidence="1" type="ORF">OUZ56_010380</name>
</gene>
<comment type="caution">
    <text evidence="1">The sequence shown here is derived from an EMBL/GenBank/DDBJ whole genome shotgun (WGS) entry which is preliminary data.</text>
</comment>
<dbReference type="EMBL" id="JAOYFB010000037">
    <property type="protein sequence ID" value="KAK4024885.1"/>
    <property type="molecule type" value="Genomic_DNA"/>
</dbReference>
<reference evidence="1 2" key="1">
    <citation type="journal article" date="2023" name="Nucleic Acids Res.">
        <title>The hologenome of Daphnia magna reveals possible DNA methylation and microbiome-mediated evolution of the host genome.</title>
        <authorList>
            <person name="Chaturvedi A."/>
            <person name="Li X."/>
            <person name="Dhandapani V."/>
            <person name="Marshall H."/>
            <person name="Kissane S."/>
            <person name="Cuenca-Cambronero M."/>
            <person name="Asole G."/>
            <person name="Calvet F."/>
            <person name="Ruiz-Romero M."/>
            <person name="Marangio P."/>
            <person name="Guigo R."/>
            <person name="Rago D."/>
            <person name="Mirbahai L."/>
            <person name="Eastwood N."/>
            <person name="Colbourne J.K."/>
            <person name="Zhou J."/>
            <person name="Mallon E."/>
            <person name="Orsini L."/>
        </authorList>
    </citation>
    <scope>NUCLEOTIDE SEQUENCE [LARGE SCALE GENOMIC DNA]</scope>
    <source>
        <strain evidence="1">LRV0_1</strain>
    </source>
</reference>
<organism evidence="1 2">
    <name type="scientific">Daphnia magna</name>
    <dbReference type="NCBI Taxonomy" id="35525"/>
    <lineage>
        <taxon>Eukaryota</taxon>
        <taxon>Metazoa</taxon>
        <taxon>Ecdysozoa</taxon>
        <taxon>Arthropoda</taxon>
        <taxon>Crustacea</taxon>
        <taxon>Branchiopoda</taxon>
        <taxon>Diplostraca</taxon>
        <taxon>Cladocera</taxon>
        <taxon>Anomopoda</taxon>
        <taxon>Daphniidae</taxon>
        <taxon>Daphnia</taxon>
    </lineage>
</organism>
<proteinExistence type="predicted"/>